<name>A0A199UTC5_ANACO</name>
<evidence type="ECO:0000256" key="2">
    <source>
        <dbReference type="ARBA" id="ARBA00022729"/>
    </source>
</evidence>
<evidence type="ECO:0000313" key="4">
    <source>
        <dbReference type="EMBL" id="OAY68043.1"/>
    </source>
</evidence>
<dbReference type="PANTHER" id="PTHR33227:SF54">
    <property type="entry name" value="PROTEIN STIG1"/>
    <property type="match status" value="1"/>
</dbReference>
<feature type="signal peptide" evidence="3">
    <location>
        <begin position="1"/>
        <end position="16"/>
    </location>
</feature>
<comment type="caution">
    <text evidence="4">The sequence shown here is derived from an EMBL/GenBank/DDBJ whole genome shotgun (WGS) entry which is preliminary data.</text>
</comment>
<dbReference type="InterPro" id="IPR006969">
    <property type="entry name" value="Stig-like"/>
</dbReference>
<dbReference type="STRING" id="4615.A0A199UTC5"/>
<reference evidence="4 5" key="1">
    <citation type="journal article" date="2016" name="DNA Res.">
        <title>The draft genome of MD-2 pineapple using hybrid error correction of long reads.</title>
        <authorList>
            <person name="Redwan R.M."/>
            <person name="Saidin A."/>
            <person name="Kumar S.V."/>
        </authorList>
    </citation>
    <scope>NUCLEOTIDE SEQUENCE [LARGE SCALE GENOMIC DNA]</scope>
    <source>
        <strain evidence="5">cv. MD2</strain>
        <tissue evidence="4">Leaf</tissue>
    </source>
</reference>
<gene>
    <name evidence="4" type="ORF">ACMD2_10605</name>
</gene>
<keyword evidence="2 3" id="KW-0732">Signal</keyword>
<dbReference type="Proteomes" id="UP000092600">
    <property type="component" value="Unassembled WGS sequence"/>
</dbReference>
<dbReference type="Pfam" id="PF04885">
    <property type="entry name" value="Stig1"/>
    <property type="match status" value="1"/>
</dbReference>
<sequence length="138" mass="14523">MRKLTIFLMALALASAATLDAAGIGIEGSPAITEENHLTSASGRSRFLAAALAPSFQRCSSHKSICLAPGSPGPTCCHGICVDAKTDLRNCGKCGTVCRFPQACCGGKCVNLLSNKQHCNRCFNKCTKRCVFGMCNYA</sequence>
<accession>A0A199UTC5</accession>
<proteinExistence type="inferred from homology"/>
<feature type="chain" id="PRO_5008285436" evidence="3">
    <location>
        <begin position="17"/>
        <end position="138"/>
    </location>
</feature>
<organism evidence="4 5">
    <name type="scientific">Ananas comosus</name>
    <name type="common">Pineapple</name>
    <name type="synonym">Ananas ananas</name>
    <dbReference type="NCBI Taxonomy" id="4615"/>
    <lineage>
        <taxon>Eukaryota</taxon>
        <taxon>Viridiplantae</taxon>
        <taxon>Streptophyta</taxon>
        <taxon>Embryophyta</taxon>
        <taxon>Tracheophyta</taxon>
        <taxon>Spermatophyta</taxon>
        <taxon>Magnoliopsida</taxon>
        <taxon>Liliopsida</taxon>
        <taxon>Poales</taxon>
        <taxon>Bromeliaceae</taxon>
        <taxon>Bromelioideae</taxon>
        <taxon>Ananas</taxon>
    </lineage>
</organism>
<dbReference type="AlphaFoldDB" id="A0A199UTC5"/>
<protein>
    <submittedName>
        <fullName evidence="4">Stigma-specific STIG1-like protein 3</fullName>
    </submittedName>
</protein>
<dbReference type="PANTHER" id="PTHR33227">
    <property type="entry name" value="STIGMA-SPECIFIC STIG1-LIKE PROTEIN 3"/>
    <property type="match status" value="1"/>
</dbReference>
<evidence type="ECO:0000313" key="5">
    <source>
        <dbReference type="Proteomes" id="UP000092600"/>
    </source>
</evidence>
<comment type="similarity">
    <text evidence="1">Belongs to the STIG1 family.</text>
</comment>
<dbReference type="EMBL" id="LSRQ01005132">
    <property type="protein sequence ID" value="OAY68043.1"/>
    <property type="molecule type" value="Genomic_DNA"/>
</dbReference>
<evidence type="ECO:0000256" key="3">
    <source>
        <dbReference type="SAM" id="SignalP"/>
    </source>
</evidence>
<evidence type="ECO:0000256" key="1">
    <source>
        <dbReference type="ARBA" id="ARBA00006010"/>
    </source>
</evidence>